<protein>
    <submittedName>
        <fullName evidence="2">Uncharacterized protein</fullName>
    </submittedName>
</protein>
<organism evidence="2 3">
    <name type="scientific">Methylobacter tundripaludum</name>
    <dbReference type="NCBI Taxonomy" id="173365"/>
    <lineage>
        <taxon>Bacteria</taxon>
        <taxon>Pseudomonadati</taxon>
        <taxon>Pseudomonadota</taxon>
        <taxon>Gammaproteobacteria</taxon>
        <taxon>Methylococcales</taxon>
        <taxon>Methylococcaceae</taxon>
        <taxon>Methylobacter</taxon>
    </lineage>
</organism>
<dbReference type="Proteomes" id="UP000240010">
    <property type="component" value="Unassembled WGS sequence"/>
</dbReference>
<accession>A0A2S6H8X1</accession>
<gene>
    <name evidence="2" type="ORF">B0F87_11350</name>
</gene>
<name>A0A2S6H8X1_9GAMM</name>
<dbReference type="EMBL" id="PTIZ01000013">
    <property type="protein sequence ID" value="PPK73939.1"/>
    <property type="molecule type" value="Genomic_DNA"/>
</dbReference>
<evidence type="ECO:0000313" key="2">
    <source>
        <dbReference type="EMBL" id="PPK73939.1"/>
    </source>
</evidence>
<proteinExistence type="predicted"/>
<comment type="caution">
    <text evidence="2">The sequence shown here is derived from an EMBL/GenBank/DDBJ whole genome shotgun (WGS) entry which is preliminary data.</text>
</comment>
<evidence type="ECO:0000256" key="1">
    <source>
        <dbReference type="SAM" id="MobiDB-lite"/>
    </source>
</evidence>
<dbReference type="AlphaFoldDB" id="A0A2S6H8X1"/>
<feature type="region of interest" description="Disordered" evidence="1">
    <location>
        <begin position="26"/>
        <end position="48"/>
    </location>
</feature>
<sequence>MTLFAGKYGMLFDSFSLEQKRGIAAQHKDKSQLRKSSTGELINLGRGA</sequence>
<evidence type="ECO:0000313" key="3">
    <source>
        <dbReference type="Proteomes" id="UP000240010"/>
    </source>
</evidence>
<reference evidence="2 3" key="1">
    <citation type="submission" date="2018-02" db="EMBL/GenBank/DDBJ databases">
        <title>Subsurface microbial communities from deep shales in Ohio and West Virginia, USA.</title>
        <authorList>
            <person name="Wrighton K."/>
        </authorList>
    </citation>
    <scope>NUCLEOTIDE SEQUENCE [LARGE SCALE GENOMIC DNA]</scope>
    <source>
        <strain evidence="2 3">OWC-DMM</strain>
    </source>
</reference>